<dbReference type="InterPro" id="IPR036259">
    <property type="entry name" value="MFS_trans_sf"/>
</dbReference>
<evidence type="ECO:0008006" key="8">
    <source>
        <dbReference type="Google" id="ProtNLM"/>
    </source>
</evidence>
<dbReference type="Gene3D" id="1.20.1250.20">
    <property type="entry name" value="MFS general substrate transporter like domains"/>
    <property type="match status" value="1"/>
</dbReference>
<name>A0A1E4SXE8_9ASCO</name>
<proteinExistence type="predicted"/>
<dbReference type="OrthoDB" id="5215911at2759"/>
<gene>
    <name evidence="6" type="ORF">CANARDRAFT_201547</name>
</gene>
<feature type="transmembrane region" description="Helical" evidence="5">
    <location>
        <begin position="470"/>
        <end position="488"/>
    </location>
</feature>
<dbReference type="GO" id="GO:0005886">
    <property type="term" value="C:plasma membrane"/>
    <property type="evidence" value="ECO:0007669"/>
    <property type="project" value="TreeGrafter"/>
</dbReference>
<feature type="transmembrane region" description="Helical" evidence="5">
    <location>
        <begin position="153"/>
        <end position="175"/>
    </location>
</feature>
<feature type="transmembrane region" description="Helical" evidence="5">
    <location>
        <begin position="406"/>
        <end position="427"/>
    </location>
</feature>
<evidence type="ECO:0000256" key="1">
    <source>
        <dbReference type="ARBA" id="ARBA00004141"/>
    </source>
</evidence>
<dbReference type="SUPFAM" id="SSF103473">
    <property type="entry name" value="MFS general substrate transporter"/>
    <property type="match status" value="1"/>
</dbReference>
<accession>A0A1E4SXE8</accession>
<keyword evidence="2 5" id="KW-0812">Transmembrane</keyword>
<reference evidence="7" key="1">
    <citation type="submission" date="2016-04" db="EMBL/GenBank/DDBJ databases">
        <title>Comparative genomics of biotechnologically important yeasts.</title>
        <authorList>
            <consortium name="DOE Joint Genome Institute"/>
            <person name="Riley R."/>
            <person name="Haridas S."/>
            <person name="Wolfe K.H."/>
            <person name="Lopes M.R."/>
            <person name="Hittinger C.T."/>
            <person name="Goker M."/>
            <person name="Salamov A."/>
            <person name="Wisecaver J."/>
            <person name="Long T.M."/>
            <person name="Aerts A.L."/>
            <person name="Barry K."/>
            <person name="Choi C."/>
            <person name="Clum A."/>
            <person name="Coughlan A.Y."/>
            <person name="Deshpande S."/>
            <person name="Douglass A.P."/>
            <person name="Hanson S.J."/>
            <person name="Klenk H.-P."/>
            <person name="Labutti K."/>
            <person name="Lapidus A."/>
            <person name="Lindquist E."/>
            <person name="Lipzen A."/>
            <person name="Meier-Kolthoff J.P."/>
            <person name="Ohm R.A."/>
            <person name="Otillar R.P."/>
            <person name="Pangilinan J."/>
            <person name="Peng Y."/>
            <person name="Rokas A."/>
            <person name="Rosa C.A."/>
            <person name="Scheuner C."/>
            <person name="Sibirny A.A."/>
            <person name="Slot J.C."/>
            <person name="Stielow J.B."/>
            <person name="Sun H."/>
            <person name="Kurtzman C.P."/>
            <person name="Blackwell M."/>
            <person name="Grigoriev I.V."/>
            <person name="Jeffries T.W."/>
        </authorList>
    </citation>
    <scope>NUCLEOTIDE SEQUENCE [LARGE SCALE GENOMIC DNA]</scope>
    <source>
        <strain evidence="7">NRRL YB-2248</strain>
    </source>
</reference>
<feature type="transmembrane region" description="Helical" evidence="5">
    <location>
        <begin position="56"/>
        <end position="82"/>
    </location>
</feature>
<evidence type="ECO:0000256" key="3">
    <source>
        <dbReference type="ARBA" id="ARBA00022989"/>
    </source>
</evidence>
<evidence type="ECO:0000313" key="6">
    <source>
        <dbReference type="EMBL" id="ODV84170.1"/>
    </source>
</evidence>
<dbReference type="GO" id="GO:0022857">
    <property type="term" value="F:transmembrane transporter activity"/>
    <property type="evidence" value="ECO:0007669"/>
    <property type="project" value="InterPro"/>
</dbReference>
<dbReference type="Pfam" id="PF07690">
    <property type="entry name" value="MFS_1"/>
    <property type="match status" value="1"/>
</dbReference>
<keyword evidence="7" id="KW-1185">Reference proteome</keyword>
<dbReference type="STRING" id="983967.A0A1E4SXE8"/>
<sequence>MTEEHELHSRIPGTIHLVDLDGTLDVRHEGEKDIVLFPQPTDDPEDPLNWSKKRKYMLAACLMVAVFSADILTTSLSAALLSIEEDTGIPLGDLNTGVGIQYLFFGWSNLLWQPFGLTYGRRPALLLGGLGCLLITIWSAYVKSSGEWYINRLLVGTFYGPIETLVEVCISDVFFAHERGGWIAWYCWTLFSIPFLTGIPAGFIVDLKGWKWIPYIWSIIAAACLIFMFFFLEETLYYRDPALEMDGLDVVSINEVHSHISSNNEKGPKVDVAVDEVVVDSSSGLSYSKKSFSEKLKFWGARDPTKPNKFWQSMWMPFYLLRYPAIAFGGLTVGAVLSWFNVVNATLSTILSSPPYNFSGNMIGVFFAAPFIGISVGSVLSGKIVDSWTTMRARKAKGYRESEERLWVAIVPLILHPFGCFLFGVGAAHGLNWVALGFGLAMICSTFPMGSAVAINYIIDSYKEVSGDSLVTMILIRNSMGFGFSYAVTPWLNAVGVQNLYIALGCLGFFFWGLSFAMIAVGKKFRSATAQHYWSFISKHNLRAH</sequence>
<keyword evidence="4 5" id="KW-0472">Membrane</keyword>
<protein>
    <recommendedName>
        <fullName evidence="8">Major facilitator superfamily (MFS) profile domain-containing protein</fullName>
    </recommendedName>
</protein>
<organism evidence="6 7">
    <name type="scientific">[Candida] arabinofermentans NRRL YB-2248</name>
    <dbReference type="NCBI Taxonomy" id="983967"/>
    <lineage>
        <taxon>Eukaryota</taxon>
        <taxon>Fungi</taxon>
        <taxon>Dikarya</taxon>
        <taxon>Ascomycota</taxon>
        <taxon>Saccharomycotina</taxon>
        <taxon>Pichiomycetes</taxon>
        <taxon>Pichiales</taxon>
        <taxon>Pichiaceae</taxon>
        <taxon>Ogataea</taxon>
        <taxon>Ogataea/Candida clade</taxon>
    </lineage>
</organism>
<feature type="transmembrane region" description="Helical" evidence="5">
    <location>
        <begin position="362"/>
        <end position="385"/>
    </location>
</feature>
<dbReference type="Proteomes" id="UP000094801">
    <property type="component" value="Unassembled WGS sequence"/>
</dbReference>
<dbReference type="EMBL" id="KV453858">
    <property type="protein sequence ID" value="ODV84170.1"/>
    <property type="molecule type" value="Genomic_DNA"/>
</dbReference>
<evidence type="ECO:0000256" key="5">
    <source>
        <dbReference type="SAM" id="Phobius"/>
    </source>
</evidence>
<dbReference type="PANTHER" id="PTHR23502">
    <property type="entry name" value="MAJOR FACILITATOR SUPERFAMILY"/>
    <property type="match status" value="1"/>
</dbReference>
<dbReference type="AlphaFoldDB" id="A0A1E4SXE8"/>
<feature type="transmembrane region" description="Helical" evidence="5">
    <location>
        <begin position="215"/>
        <end position="232"/>
    </location>
</feature>
<evidence type="ECO:0000313" key="7">
    <source>
        <dbReference type="Proteomes" id="UP000094801"/>
    </source>
</evidence>
<feature type="transmembrane region" description="Helical" evidence="5">
    <location>
        <begin position="124"/>
        <end position="141"/>
    </location>
</feature>
<feature type="transmembrane region" description="Helical" evidence="5">
    <location>
        <begin position="182"/>
        <end position="203"/>
    </location>
</feature>
<keyword evidence="3 5" id="KW-1133">Transmembrane helix</keyword>
<feature type="transmembrane region" description="Helical" evidence="5">
    <location>
        <begin position="319"/>
        <end position="342"/>
    </location>
</feature>
<feature type="transmembrane region" description="Helical" evidence="5">
    <location>
        <begin position="94"/>
        <end position="112"/>
    </location>
</feature>
<evidence type="ECO:0000256" key="4">
    <source>
        <dbReference type="ARBA" id="ARBA00023136"/>
    </source>
</evidence>
<feature type="transmembrane region" description="Helical" evidence="5">
    <location>
        <begin position="500"/>
        <end position="521"/>
    </location>
</feature>
<dbReference type="PANTHER" id="PTHR23502:SF30">
    <property type="entry name" value="TRANSPORTER, PUTATIVE (AFU_ORTHOLOGUE AFUA_8G04702)-RELATED"/>
    <property type="match status" value="1"/>
</dbReference>
<comment type="subcellular location">
    <subcellularLocation>
        <location evidence="1">Membrane</location>
        <topology evidence="1">Multi-pass membrane protein</topology>
    </subcellularLocation>
</comment>
<feature type="transmembrane region" description="Helical" evidence="5">
    <location>
        <begin position="433"/>
        <end position="458"/>
    </location>
</feature>
<dbReference type="InterPro" id="IPR011701">
    <property type="entry name" value="MFS"/>
</dbReference>
<evidence type="ECO:0000256" key="2">
    <source>
        <dbReference type="ARBA" id="ARBA00022692"/>
    </source>
</evidence>